<organism evidence="3 4">
    <name type="scientific">Novosphingobium resinovorum</name>
    <dbReference type="NCBI Taxonomy" id="158500"/>
    <lineage>
        <taxon>Bacteria</taxon>
        <taxon>Pseudomonadati</taxon>
        <taxon>Pseudomonadota</taxon>
        <taxon>Alphaproteobacteria</taxon>
        <taxon>Sphingomonadales</taxon>
        <taxon>Sphingomonadaceae</taxon>
        <taxon>Novosphingobium</taxon>
    </lineage>
</organism>
<dbReference type="Gene3D" id="1.20.5.340">
    <property type="match status" value="1"/>
</dbReference>
<reference evidence="4" key="1">
    <citation type="journal article" date="2017" name="J. Biotechnol.">
        <title>Complete genome sequence of Novosphingobium resinovorum SA1, a versatile xenobiotic-degrading bacterium capable of utilizing sulfanilic acid.</title>
        <authorList>
            <person name="Hegedus B."/>
            <person name="Kos P.B."/>
            <person name="Balint B."/>
            <person name="Maroti G."/>
            <person name="Gan H.M."/>
            <person name="Perei K."/>
            <person name="Rakhely G."/>
        </authorList>
    </citation>
    <scope>NUCLEOTIDE SEQUENCE [LARGE SCALE GENOMIC DNA]</scope>
    <source>
        <strain evidence="4">SA1</strain>
    </source>
</reference>
<dbReference type="AlphaFoldDB" id="A0A1D8A533"/>
<evidence type="ECO:0000256" key="1">
    <source>
        <dbReference type="SAM" id="Coils"/>
    </source>
</evidence>
<feature type="region of interest" description="Disordered" evidence="2">
    <location>
        <begin position="1"/>
        <end position="27"/>
    </location>
</feature>
<feature type="coiled-coil region" evidence="1">
    <location>
        <begin position="34"/>
        <end position="82"/>
    </location>
</feature>
<dbReference type="KEGG" id="nre:BES08_11020"/>
<proteinExistence type="predicted"/>
<evidence type="ECO:0000313" key="3">
    <source>
        <dbReference type="EMBL" id="AOR77223.1"/>
    </source>
</evidence>
<dbReference type="Proteomes" id="UP000094626">
    <property type="component" value="Chromosome"/>
</dbReference>
<gene>
    <name evidence="3" type="ORF">BES08_11020</name>
</gene>
<accession>A0A1D8A533</accession>
<sequence>MQQRQSNPLNQSSQPVRREQVTPGPVRAASVKQVNALSERVDAAEASITALDSRADALEAGVVALDGRLDTAEADIDALQAAMVAAHDGHLTLSVRAVTANTAVNATDYLILVDATAGNVTVTMPAPQNGRQLCVKRIDASANTVSIAAAANIDGAASKAITPQYASLTVMCDGATWWIV</sequence>
<protein>
    <submittedName>
        <fullName evidence="3">Uncharacterized protein</fullName>
    </submittedName>
</protein>
<keyword evidence="1" id="KW-0175">Coiled coil</keyword>
<name>A0A1D8A533_9SPHN</name>
<evidence type="ECO:0000313" key="4">
    <source>
        <dbReference type="Proteomes" id="UP000094626"/>
    </source>
</evidence>
<evidence type="ECO:0000256" key="2">
    <source>
        <dbReference type="SAM" id="MobiDB-lite"/>
    </source>
</evidence>
<dbReference type="EMBL" id="CP017075">
    <property type="protein sequence ID" value="AOR77223.1"/>
    <property type="molecule type" value="Genomic_DNA"/>
</dbReference>
<dbReference type="RefSeq" id="WP_069708291.1">
    <property type="nucleotide sequence ID" value="NZ_CP017075.1"/>
</dbReference>
<keyword evidence="4" id="KW-1185">Reference proteome</keyword>
<feature type="compositionally biased region" description="Polar residues" evidence="2">
    <location>
        <begin position="1"/>
        <end position="15"/>
    </location>
</feature>